<feature type="compositionally biased region" description="Acidic residues" evidence="1">
    <location>
        <begin position="16"/>
        <end position="37"/>
    </location>
</feature>
<gene>
    <name evidence="2" type="ORF">PUN28_007353</name>
</gene>
<keyword evidence="3" id="KW-1185">Reference proteome</keyword>
<dbReference type="EMBL" id="JADYXP020000006">
    <property type="protein sequence ID" value="KAL0122587.1"/>
    <property type="molecule type" value="Genomic_DNA"/>
</dbReference>
<accession>A0AAW2G7T2</accession>
<organism evidence="2 3">
    <name type="scientific">Cardiocondyla obscurior</name>
    <dbReference type="NCBI Taxonomy" id="286306"/>
    <lineage>
        <taxon>Eukaryota</taxon>
        <taxon>Metazoa</taxon>
        <taxon>Ecdysozoa</taxon>
        <taxon>Arthropoda</taxon>
        <taxon>Hexapoda</taxon>
        <taxon>Insecta</taxon>
        <taxon>Pterygota</taxon>
        <taxon>Neoptera</taxon>
        <taxon>Endopterygota</taxon>
        <taxon>Hymenoptera</taxon>
        <taxon>Apocrita</taxon>
        <taxon>Aculeata</taxon>
        <taxon>Formicoidea</taxon>
        <taxon>Formicidae</taxon>
        <taxon>Myrmicinae</taxon>
        <taxon>Cardiocondyla</taxon>
    </lineage>
</organism>
<evidence type="ECO:0000313" key="3">
    <source>
        <dbReference type="Proteomes" id="UP001430953"/>
    </source>
</evidence>
<protein>
    <submittedName>
        <fullName evidence="2">Uncharacterized protein</fullName>
    </submittedName>
</protein>
<dbReference type="Proteomes" id="UP001430953">
    <property type="component" value="Unassembled WGS sequence"/>
</dbReference>
<dbReference type="AlphaFoldDB" id="A0AAW2G7T2"/>
<comment type="caution">
    <text evidence="2">The sequence shown here is derived from an EMBL/GenBank/DDBJ whole genome shotgun (WGS) entry which is preliminary data.</text>
</comment>
<evidence type="ECO:0000256" key="1">
    <source>
        <dbReference type="SAM" id="MobiDB-lite"/>
    </source>
</evidence>
<evidence type="ECO:0000313" key="2">
    <source>
        <dbReference type="EMBL" id="KAL0122587.1"/>
    </source>
</evidence>
<reference evidence="2 3" key="1">
    <citation type="submission" date="2023-03" db="EMBL/GenBank/DDBJ databases">
        <title>High recombination rates correlate with genetic variation in Cardiocondyla obscurior ants.</title>
        <authorList>
            <person name="Errbii M."/>
        </authorList>
    </citation>
    <scope>NUCLEOTIDE SEQUENCE [LARGE SCALE GENOMIC DNA]</scope>
    <source>
        <strain evidence="2">Alpha-2009</strain>
        <tissue evidence="2">Whole body</tissue>
    </source>
</reference>
<name>A0AAW2G7T2_9HYME</name>
<feature type="region of interest" description="Disordered" evidence="1">
    <location>
        <begin position="1"/>
        <end position="59"/>
    </location>
</feature>
<proteinExistence type="predicted"/>
<sequence>METTTTTTAEKKTNEDDNDKVDDDDNDKENGDNDNSETSEVSLVPRDRFAAEADSPSSHVWHTIIVNRREEKKNKIK</sequence>